<evidence type="ECO:0000313" key="2">
    <source>
        <dbReference type="Proteomes" id="UP001165064"/>
    </source>
</evidence>
<proteinExistence type="predicted"/>
<reference evidence="1" key="1">
    <citation type="submission" date="2023-04" db="EMBL/GenBank/DDBJ databases">
        <title>Ambrosiozyma monospora NBRC 10751.</title>
        <authorList>
            <person name="Ichikawa N."/>
            <person name="Sato H."/>
            <person name="Tonouchi N."/>
        </authorList>
    </citation>
    <scope>NUCLEOTIDE SEQUENCE</scope>
    <source>
        <strain evidence="1">NBRC 10751</strain>
    </source>
</reference>
<keyword evidence="2" id="KW-1185">Reference proteome</keyword>
<gene>
    <name evidence="1" type="ORF">Amon02_000995500</name>
</gene>
<name>A0ACB5TW02_AMBMO</name>
<comment type="caution">
    <text evidence="1">The sequence shown here is derived from an EMBL/GenBank/DDBJ whole genome shotgun (WGS) entry which is preliminary data.</text>
</comment>
<evidence type="ECO:0000313" key="1">
    <source>
        <dbReference type="EMBL" id="GME96327.1"/>
    </source>
</evidence>
<accession>A0ACB5TW02</accession>
<organism evidence="1 2">
    <name type="scientific">Ambrosiozyma monospora</name>
    <name type="common">Yeast</name>
    <name type="synonym">Endomycopsis monosporus</name>
    <dbReference type="NCBI Taxonomy" id="43982"/>
    <lineage>
        <taxon>Eukaryota</taxon>
        <taxon>Fungi</taxon>
        <taxon>Dikarya</taxon>
        <taxon>Ascomycota</taxon>
        <taxon>Saccharomycotina</taxon>
        <taxon>Pichiomycetes</taxon>
        <taxon>Pichiales</taxon>
        <taxon>Pichiaceae</taxon>
        <taxon>Ambrosiozyma</taxon>
    </lineage>
</organism>
<sequence>MLLSQTRLIRTVSLPLRPQNGTPFYFNRSRFLPILIPRQSRPLITHSRNKPGILDFDLVQPDLNTQQKQAPPKTSTDITSNQPKHQIPPIIFLHGLLGNRKNNRTAARELSKLLGTSVIVPDLRNHGTSFHLAPHDNESMCNDLRMLINHLRHDENAVVAPQIKSTNESRTSGHGGFIVIGHSMGGKVAMGFALRNPELVKGVISIDNIPYTNPERSFAEFEKFHIWLNELQWLTEGGGFKGSMADLRANLKKVVDSEAILNFLLSNFDKSSGMAAGSGGGSTIVPKVPLKLINSSIENLIDFKLSTRGDLDQYAPFDGPMLIVRARYSEFIGRDLHASIIDKRFTSWEIEDIDSGHWIISEKRKEFIHIANNWIVKNFGNTVPTGK</sequence>
<protein>
    <submittedName>
        <fullName evidence="1">Unnamed protein product</fullName>
    </submittedName>
</protein>
<dbReference type="EMBL" id="BSXS01009712">
    <property type="protein sequence ID" value="GME96327.1"/>
    <property type="molecule type" value="Genomic_DNA"/>
</dbReference>
<dbReference type="Proteomes" id="UP001165064">
    <property type="component" value="Unassembled WGS sequence"/>
</dbReference>